<organism evidence="10 11">
    <name type="scientific">[Candida] anglica</name>
    <dbReference type="NCBI Taxonomy" id="148631"/>
    <lineage>
        <taxon>Eukaryota</taxon>
        <taxon>Fungi</taxon>
        <taxon>Dikarya</taxon>
        <taxon>Ascomycota</taxon>
        <taxon>Saccharomycotina</taxon>
        <taxon>Pichiomycetes</taxon>
        <taxon>Debaryomycetaceae</taxon>
        <taxon>Kurtzmaniella</taxon>
    </lineage>
</organism>
<feature type="compositionally biased region" description="Basic and acidic residues" evidence="8">
    <location>
        <begin position="548"/>
        <end position="560"/>
    </location>
</feature>
<evidence type="ECO:0000313" key="11">
    <source>
        <dbReference type="Proteomes" id="UP001497600"/>
    </source>
</evidence>
<dbReference type="GO" id="GO:0016301">
    <property type="term" value="F:kinase activity"/>
    <property type="evidence" value="ECO:0007669"/>
    <property type="project" value="UniProtKB-KW"/>
</dbReference>
<evidence type="ECO:0000256" key="3">
    <source>
        <dbReference type="ARBA" id="ARBA00022741"/>
    </source>
</evidence>
<dbReference type="EMBL" id="OZ004260">
    <property type="protein sequence ID" value="CAK7920907.1"/>
    <property type="molecule type" value="Genomic_DNA"/>
</dbReference>
<dbReference type="PROSITE" id="PS00108">
    <property type="entry name" value="PROTEIN_KINASE_ST"/>
    <property type="match status" value="1"/>
</dbReference>
<accession>A0ABP0EJY4</accession>
<feature type="compositionally biased region" description="Low complexity" evidence="8">
    <location>
        <begin position="1"/>
        <end position="15"/>
    </location>
</feature>
<gene>
    <name evidence="10" type="primary">STE7</name>
    <name evidence="10" type="ORF">CAAN4_H07910</name>
</gene>
<evidence type="ECO:0000259" key="9">
    <source>
        <dbReference type="PROSITE" id="PS50011"/>
    </source>
</evidence>
<dbReference type="InterPro" id="IPR008271">
    <property type="entry name" value="Ser/Thr_kinase_AS"/>
</dbReference>
<feature type="region of interest" description="Disordered" evidence="8">
    <location>
        <begin position="541"/>
        <end position="560"/>
    </location>
</feature>
<evidence type="ECO:0000256" key="1">
    <source>
        <dbReference type="ARBA" id="ARBA00022527"/>
    </source>
</evidence>
<dbReference type="SMART" id="SM00220">
    <property type="entry name" value="S_TKc"/>
    <property type="match status" value="1"/>
</dbReference>
<evidence type="ECO:0000313" key="10">
    <source>
        <dbReference type="EMBL" id="CAK7920907.1"/>
    </source>
</evidence>
<protein>
    <submittedName>
        <fullName evidence="10">Serine/threonine-protein kinase Ste7p</fullName>
    </submittedName>
</protein>
<evidence type="ECO:0000256" key="7">
    <source>
        <dbReference type="PROSITE-ProRule" id="PRU10141"/>
    </source>
</evidence>
<keyword evidence="5 7" id="KW-0067">ATP-binding</keyword>
<keyword evidence="1" id="KW-0723">Serine/threonine-protein kinase</keyword>
<reference evidence="10 11" key="1">
    <citation type="submission" date="2024-01" db="EMBL/GenBank/DDBJ databases">
        <authorList>
            <consortium name="Genoscope - CEA"/>
            <person name="William W."/>
        </authorList>
    </citation>
    <scope>NUCLEOTIDE SEQUENCE [LARGE SCALE GENOMIC DNA]</scope>
    <source>
        <strain evidence="10 11">29B2s-10</strain>
    </source>
</reference>
<evidence type="ECO:0000256" key="5">
    <source>
        <dbReference type="ARBA" id="ARBA00022840"/>
    </source>
</evidence>
<evidence type="ECO:0000256" key="8">
    <source>
        <dbReference type="SAM" id="MobiDB-lite"/>
    </source>
</evidence>
<dbReference type="InterPro" id="IPR011009">
    <property type="entry name" value="Kinase-like_dom_sf"/>
</dbReference>
<dbReference type="Gene3D" id="1.10.510.10">
    <property type="entry name" value="Transferase(Phosphotransferase) domain 1"/>
    <property type="match status" value="1"/>
</dbReference>
<keyword evidence="11" id="KW-1185">Reference proteome</keyword>
<dbReference type="InterPro" id="IPR050915">
    <property type="entry name" value="MAP_kinase_kinase"/>
</dbReference>
<name>A0ABP0EJY4_9ASCO</name>
<evidence type="ECO:0000256" key="6">
    <source>
        <dbReference type="ARBA" id="ARBA00038035"/>
    </source>
</evidence>
<dbReference type="InterPro" id="IPR017441">
    <property type="entry name" value="Protein_kinase_ATP_BS"/>
</dbReference>
<dbReference type="Gene3D" id="3.30.200.20">
    <property type="entry name" value="Phosphorylase Kinase, domain 1"/>
    <property type="match status" value="1"/>
</dbReference>
<dbReference type="Pfam" id="PF00069">
    <property type="entry name" value="Pkinase"/>
    <property type="match status" value="1"/>
</dbReference>
<sequence>MATFHNNSSSSSLNSAKKDKELPPIPPLVAGGGDAILESKTLKRKNFKQLSLGGTSTGLQTSTPSITTTTPTSSSTISTFTSDNDMGLLSKSSLTERRNKLRPDKLVNFKVDVDKLNNSNSNSNSNSSSSLQTPTHNLIINQISNLELSSGNATNRPINAIGVVGSTTTPTNNNNNILVSRKRQTVISSISPTKSISSIPSSASSINSGQRLNFAESLVNDDALASSPISTTSSLKLNNKDLVTLKNLGSGNSGTVSKILHIPTKKIMAKKIIHIDSKTVIQTQIIRELRILHECHSPFIIDFYGAFINNSNTIVICMEYCNCGSLDKILPLCTPSQFPLYVLKKLTYSILSGLAYLYTTHKIIHRDIKPSNVLMTHKGEFKLCDFGVSRELTNSLAMADTFVGTSMYMSPERIQGQHYGIKSDIWSMGLMLIELASGSYVWNDDDDDEDEDSTNKPKCPNGILDLLQRIVNETPPSLTGKVNSITGEKYDEKLCQLIDSCLIKDDKVRKSPWELLQDTDGFLDGVEDGTFDKDVKSWAKKVRKNHKEKNEGDNHKDTTV</sequence>
<keyword evidence="2" id="KW-0808">Transferase</keyword>
<dbReference type="PROSITE" id="PS00107">
    <property type="entry name" value="PROTEIN_KINASE_ATP"/>
    <property type="match status" value="1"/>
</dbReference>
<dbReference type="PANTHER" id="PTHR47448:SF1">
    <property type="entry name" value="SERINE_THREONINE-PROTEIN KINASE STE7 HOMOLOG"/>
    <property type="match status" value="1"/>
</dbReference>
<keyword evidence="4 10" id="KW-0418">Kinase</keyword>
<comment type="similarity">
    <text evidence="6">Belongs to the protein kinase superfamily. STE Ser/Thr protein kinase family. MAP kinase kinase subfamily.</text>
</comment>
<feature type="region of interest" description="Disordered" evidence="8">
    <location>
        <begin position="52"/>
        <end position="79"/>
    </location>
</feature>
<dbReference type="SUPFAM" id="SSF56112">
    <property type="entry name" value="Protein kinase-like (PK-like)"/>
    <property type="match status" value="1"/>
</dbReference>
<dbReference type="PANTHER" id="PTHR47448">
    <property type="entry name" value="DUAL SPECIFICITY MITOGEN-ACTIVATED PROTEIN KINASE KINASE DSOR1-LIKE PROTEIN"/>
    <property type="match status" value="1"/>
</dbReference>
<feature type="domain" description="Protein kinase" evidence="9">
    <location>
        <begin position="242"/>
        <end position="523"/>
    </location>
</feature>
<dbReference type="PROSITE" id="PS50011">
    <property type="entry name" value="PROTEIN_KINASE_DOM"/>
    <property type="match status" value="1"/>
</dbReference>
<feature type="region of interest" description="Disordered" evidence="8">
    <location>
        <begin position="1"/>
        <end position="27"/>
    </location>
</feature>
<keyword evidence="3 7" id="KW-0547">Nucleotide-binding</keyword>
<dbReference type="Proteomes" id="UP001497600">
    <property type="component" value="Chromosome H"/>
</dbReference>
<evidence type="ECO:0000256" key="4">
    <source>
        <dbReference type="ARBA" id="ARBA00022777"/>
    </source>
</evidence>
<evidence type="ECO:0000256" key="2">
    <source>
        <dbReference type="ARBA" id="ARBA00022679"/>
    </source>
</evidence>
<dbReference type="InterPro" id="IPR000719">
    <property type="entry name" value="Prot_kinase_dom"/>
</dbReference>
<proteinExistence type="inferred from homology"/>
<feature type="binding site" evidence="7">
    <location>
        <position position="271"/>
    </location>
    <ligand>
        <name>ATP</name>
        <dbReference type="ChEBI" id="CHEBI:30616"/>
    </ligand>
</feature>